<dbReference type="Gene3D" id="1.10.1220.10">
    <property type="entry name" value="Met repressor-like"/>
    <property type="match status" value="1"/>
</dbReference>
<dbReference type="AlphaFoldDB" id="A0A0R1TWA9"/>
<proteinExistence type="predicted"/>
<protein>
    <recommendedName>
        <fullName evidence="3">Pilus assembly protein HicB</fullName>
    </recommendedName>
</protein>
<dbReference type="InterPro" id="IPR013321">
    <property type="entry name" value="Arc_rbn_hlx_hlx"/>
</dbReference>
<comment type="caution">
    <text evidence="1">The sequence shown here is derived from an EMBL/GenBank/DDBJ whole genome shotgun (WGS) entry which is preliminary data.</text>
</comment>
<dbReference type="STRING" id="1423783.FC50_GL001583"/>
<dbReference type="Proteomes" id="UP000051922">
    <property type="component" value="Unassembled WGS sequence"/>
</dbReference>
<keyword evidence="2" id="KW-1185">Reference proteome</keyword>
<dbReference type="PATRIC" id="fig|1423783.4.peg.1625"/>
<evidence type="ECO:0000313" key="2">
    <source>
        <dbReference type="Proteomes" id="UP000051922"/>
    </source>
</evidence>
<name>A0A0R1TWA9_9LACO</name>
<dbReference type="InterPro" id="IPR008651">
    <property type="entry name" value="Uncharacterised_HicB"/>
</dbReference>
<dbReference type="SUPFAM" id="SSF47598">
    <property type="entry name" value="Ribbon-helix-helix"/>
    <property type="match status" value="1"/>
</dbReference>
<evidence type="ECO:0000313" key="1">
    <source>
        <dbReference type="EMBL" id="KRL85421.1"/>
    </source>
</evidence>
<gene>
    <name evidence="1" type="ORF">FC50_GL001583</name>
</gene>
<sequence>MSADKKKFLLRIDQQLYDQIATAADNAGNSVNAYIEQALTRALHQPSFEQRQVVGQTVAANDIVADSGLVLAHGIYYRYITTDNAPIAPGHDYAIVAATGNILTLQVI</sequence>
<accession>A0A0R1TWA9</accession>
<dbReference type="Pfam" id="PF05534">
    <property type="entry name" value="HicB"/>
    <property type="match status" value="1"/>
</dbReference>
<dbReference type="GO" id="GO:0006355">
    <property type="term" value="P:regulation of DNA-templated transcription"/>
    <property type="evidence" value="ECO:0007669"/>
    <property type="project" value="InterPro"/>
</dbReference>
<evidence type="ECO:0008006" key="3">
    <source>
        <dbReference type="Google" id="ProtNLM"/>
    </source>
</evidence>
<organism evidence="1 2">
    <name type="scientific">Lacticaseibacillus pantheris DSM 15945 = JCM 12539 = NBRC 106106</name>
    <dbReference type="NCBI Taxonomy" id="1423783"/>
    <lineage>
        <taxon>Bacteria</taxon>
        <taxon>Bacillati</taxon>
        <taxon>Bacillota</taxon>
        <taxon>Bacilli</taxon>
        <taxon>Lactobacillales</taxon>
        <taxon>Lactobacillaceae</taxon>
        <taxon>Lacticaseibacillus</taxon>
    </lineage>
</organism>
<reference evidence="1 2" key="1">
    <citation type="journal article" date="2015" name="Genome Announc.">
        <title>Expanding the biotechnology potential of lactobacilli through comparative genomics of 213 strains and associated genera.</title>
        <authorList>
            <person name="Sun Z."/>
            <person name="Harris H.M."/>
            <person name="McCann A."/>
            <person name="Guo C."/>
            <person name="Argimon S."/>
            <person name="Zhang W."/>
            <person name="Yang X."/>
            <person name="Jeffery I.B."/>
            <person name="Cooney J.C."/>
            <person name="Kagawa T.F."/>
            <person name="Liu W."/>
            <person name="Song Y."/>
            <person name="Salvetti E."/>
            <person name="Wrobel A."/>
            <person name="Rasinkangas P."/>
            <person name="Parkhill J."/>
            <person name="Rea M.C."/>
            <person name="O'Sullivan O."/>
            <person name="Ritari J."/>
            <person name="Douillard F.P."/>
            <person name="Paul Ross R."/>
            <person name="Yang R."/>
            <person name="Briner A.E."/>
            <person name="Felis G.E."/>
            <person name="de Vos W.M."/>
            <person name="Barrangou R."/>
            <person name="Klaenhammer T.R."/>
            <person name="Caufield P.W."/>
            <person name="Cui Y."/>
            <person name="Zhang H."/>
            <person name="O'Toole P.W."/>
        </authorList>
    </citation>
    <scope>NUCLEOTIDE SEQUENCE [LARGE SCALE GENOMIC DNA]</scope>
    <source>
        <strain evidence="1 2">DSM 15945</strain>
    </source>
</reference>
<dbReference type="RefSeq" id="WP_061777610.1">
    <property type="nucleotide sequence ID" value="NZ_AZFJ01000052.1"/>
</dbReference>
<dbReference type="InterPro" id="IPR010985">
    <property type="entry name" value="Ribbon_hlx_hlx"/>
</dbReference>
<dbReference type="EMBL" id="AZFJ01000052">
    <property type="protein sequence ID" value="KRL85421.1"/>
    <property type="molecule type" value="Genomic_DNA"/>
</dbReference>